<dbReference type="EMBL" id="PKMF04000260">
    <property type="protein sequence ID" value="KAK7840494.1"/>
    <property type="molecule type" value="Genomic_DNA"/>
</dbReference>
<protein>
    <submittedName>
        <fullName evidence="1">Uncharacterized protein</fullName>
    </submittedName>
</protein>
<sequence>MFLRNTWKPIEALLEPRPGGLARDHNGKWILGYSFHLGKSTSMMADLWAIRHGYRNVYLQSNSKLDLTWITGCLFWLSSGKCTGGCADLLAKKGVSHTERQIIYGTCPMFLLQCLNWDSMGFNAFRFAPL</sequence>
<name>A0AAW0KPS6_QUESU</name>
<accession>A0AAW0KPS6</accession>
<dbReference type="AlphaFoldDB" id="A0AAW0KPS6"/>
<reference evidence="1 2" key="1">
    <citation type="journal article" date="2018" name="Sci. Data">
        <title>The draft genome sequence of cork oak.</title>
        <authorList>
            <person name="Ramos A.M."/>
            <person name="Usie A."/>
            <person name="Barbosa P."/>
            <person name="Barros P.M."/>
            <person name="Capote T."/>
            <person name="Chaves I."/>
            <person name="Simoes F."/>
            <person name="Abreu I."/>
            <person name="Carrasquinho I."/>
            <person name="Faro C."/>
            <person name="Guimaraes J.B."/>
            <person name="Mendonca D."/>
            <person name="Nobrega F."/>
            <person name="Rodrigues L."/>
            <person name="Saibo N.J.M."/>
            <person name="Varela M.C."/>
            <person name="Egas C."/>
            <person name="Matos J."/>
            <person name="Miguel C.M."/>
            <person name="Oliveira M.M."/>
            <person name="Ricardo C.P."/>
            <person name="Goncalves S."/>
        </authorList>
    </citation>
    <scope>NUCLEOTIDE SEQUENCE [LARGE SCALE GENOMIC DNA]</scope>
    <source>
        <strain evidence="2">cv. HL8</strain>
    </source>
</reference>
<comment type="caution">
    <text evidence="1">The sequence shown here is derived from an EMBL/GenBank/DDBJ whole genome shotgun (WGS) entry which is preliminary data.</text>
</comment>
<gene>
    <name evidence="1" type="ORF">CFP56_016623</name>
</gene>
<evidence type="ECO:0000313" key="2">
    <source>
        <dbReference type="Proteomes" id="UP000237347"/>
    </source>
</evidence>
<evidence type="ECO:0000313" key="1">
    <source>
        <dbReference type="EMBL" id="KAK7840494.1"/>
    </source>
</evidence>
<dbReference type="Proteomes" id="UP000237347">
    <property type="component" value="Unassembled WGS sequence"/>
</dbReference>
<organism evidence="1 2">
    <name type="scientific">Quercus suber</name>
    <name type="common">Cork oak</name>
    <dbReference type="NCBI Taxonomy" id="58331"/>
    <lineage>
        <taxon>Eukaryota</taxon>
        <taxon>Viridiplantae</taxon>
        <taxon>Streptophyta</taxon>
        <taxon>Embryophyta</taxon>
        <taxon>Tracheophyta</taxon>
        <taxon>Spermatophyta</taxon>
        <taxon>Magnoliopsida</taxon>
        <taxon>eudicotyledons</taxon>
        <taxon>Gunneridae</taxon>
        <taxon>Pentapetalae</taxon>
        <taxon>rosids</taxon>
        <taxon>fabids</taxon>
        <taxon>Fagales</taxon>
        <taxon>Fagaceae</taxon>
        <taxon>Quercus</taxon>
    </lineage>
</organism>
<keyword evidence="2" id="KW-1185">Reference proteome</keyword>
<proteinExistence type="predicted"/>